<keyword evidence="3" id="KW-1185">Reference proteome</keyword>
<comment type="caution">
    <text evidence="2">The sequence shown here is derived from an EMBL/GenBank/DDBJ whole genome shotgun (WGS) entry which is preliminary data.</text>
</comment>
<name>A0ABV0MNS8_9TELE</name>
<feature type="non-terminal residue" evidence="2">
    <location>
        <position position="1"/>
    </location>
</feature>
<dbReference type="EMBL" id="JAHRIO010004518">
    <property type="protein sequence ID" value="MEQ2160078.1"/>
    <property type="molecule type" value="Genomic_DNA"/>
</dbReference>
<protein>
    <submittedName>
        <fullName evidence="2">Uncharacterized protein</fullName>
    </submittedName>
</protein>
<dbReference type="Proteomes" id="UP001476798">
    <property type="component" value="Unassembled WGS sequence"/>
</dbReference>
<evidence type="ECO:0000256" key="1">
    <source>
        <dbReference type="SAM" id="Phobius"/>
    </source>
</evidence>
<organism evidence="2 3">
    <name type="scientific">Goodea atripinnis</name>
    <dbReference type="NCBI Taxonomy" id="208336"/>
    <lineage>
        <taxon>Eukaryota</taxon>
        <taxon>Metazoa</taxon>
        <taxon>Chordata</taxon>
        <taxon>Craniata</taxon>
        <taxon>Vertebrata</taxon>
        <taxon>Euteleostomi</taxon>
        <taxon>Actinopterygii</taxon>
        <taxon>Neopterygii</taxon>
        <taxon>Teleostei</taxon>
        <taxon>Neoteleostei</taxon>
        <taxon>Acanthomorphata</taxon>
        <taxon>Ovalentaria</taxon>
        <taxon>Atherinomorphae</taxon>
        <taxon>Cyprinodontiformes</taxon>
        <taxon>Goodeidae</taxon>
        <taxon>Goodea</taxon>
    </lineage>
</organism>
<keyword evidence="1" id="KW-0812">Transmembrane</keyword>
<keyword evidence="1" id="KW-1133">Transmembrane helix</keyword>
<keyword evidence="1" id="KW-0472">Membrane</keyword>
<evidence type="ECO:0000313" key="2">
    <source>
        <dbReference type="EMBL" id="MEQ2160078.1"/>
    </source>
</evidence>
<accession>A0ABV0MNS8</accession>
<evidence type="ECO:0000313" key="3">
    <source>
        <dbReference type="Proteomes" id="UP001476798"/>
    </source>
</evidence>
<proteinExistence type="predicted"/>
<reference evidence="2 3" key="1">
    <citation type="submission" date="2021-06" db="EMBL/GenBank/DDBJ databases">
        <authorList>
            <person name="Palmer J.M."/>
        </authorList>
    </citation>
    <scope>NUCLEOTIDE SEQUENCE [LARGE SCALE GENOMIC DNA]</scope>
    <source>
        <strain evidence="2 3">GA_2019</strain>
        <tissue evidence="2">Muscle</tissue>
    </source>
</reference>
<feature type="transmembrane region" description="Helical" evidence="1">
    <location>
        <begin position="14"/>
        <end position="32"/>
    </location>
</feature>
<gene>
    <name evidence="2" type="ORF">GOODEAATRI_029813</name>
</gene>
<sequence>YEHLIAISQPLHKGILHFLMLVGFADLSYLFLDKIRFIASHIPCPHPSRSLSFSGIATLSLPLSCQPLARHLVRFSRTFTFLLRVRIFSASSSPLRPACLHLLCLARSYLIRSASHQARQSLALCSLHQTMLIRIVSAIQLIPFPSALSASFFSFIR</sequence>